<gene>
    <name evidence="2" type="ORF">E2C01_019597</name>
</gene>
<evidence type="ECO:0000256" key="1">
    <source>
        <dbReference type="SAM" id="MobiDB-lite"/>
    </source>
</evidence>
<accession>A0A5B7DYC9</accession>
<evidence type="ECO:0000313" key="3">
    <source>
        <dbReference type="Proteomes" id="UP000324222"/>
    </source>
</evidence>
<name>A0A5B7DYC9_PORTR</name>
<organism evidence="2 3">
    <name type="scientific">Portunus trituberculatus</name>
    <name type="common">Swimming crab</name>
    <name type="synonym">Neptunus trituberculatus</name>
    <dbReference type="NCBI Taxonomy" id="210409"/>
    <lineage>
        <taxon>Eukaryota</taxon>
        <taxon>Metazoa</taxon>
        <taxon>Ecdysozoa</taxon>
        <taxon>Arthropoda</taxon>
        <taxon>Crustacea</taxon>
        <taxon>Multicrustacea</taxon>
        <taxon>Malacostraca</taxon>
        <taxon>Eumalacostraca</taxon>
        <taxon>Eucarida</taxon>
        <taxon>Decapoda</taxon>
        <taxon>Pleocyemata</taxon>
        <taxon>Brachyura</taxon>
        <taxon>Eubrachyura</taxon>
        <taxon>Portunoidea</taxon>
        <taxon>Portunidae</taxon>
        <taxon>Portuninae</taxon>
        <taxon>Portunus</taxon>
    </lineage>
</organism>
<keyword evidence="3" id="KW-1185">Reference proteome</keyword>
<protein>
    <submittedName>
        <fullName evidence="2">Uncharacterized protein</fullName>
    </submittedName>
</protein>
<reference evidence="2 3" key="1">
    <citation type="submission" date="2019-05" db="EMBL/GenBank/DDBJ databases">
        <title>Another draft genome of Portunus trituberculatus and its Hox gene families provides insights of decapod evolution.</title>
        <authorList>
            <person name="Jeong J.-H."/>
            <person name="Song I."/>
            <person name="Kim S."/>
            <person name="Choi T."/>
            <person name="Kim D."/>
            <person name="Ryu S."/>
            <person name="Kim W."/>
        </authorList>
    </citation>
    <scope>NUCLEOTIDE SEQUENCE [LARGE SCALE GENOMIC DNA]</scope>
    <source>
        <tissue evidence="2">Muscle</tissue>
    </source>
</reference>
<dbReference type="EMBL" id="VSRR010001600">
    <property type="protein sequence ID" value="MPC26458.1"/>
    <property type="molecule type" value="Genomic_DNA"/>
</dbReference>
<feature type="compositionally biased region" description="Basic and acidic residues" evidence="1">
    <location>
        <begin position="28"/>
        <end position="45"/>
    </location>
</feature>
<feature type="compositionally biased region" description="Low complexity" evidence="1">
    <location>
        <begin position="1"/>
        <end position="15"/>
    </location>
</feature>
<proteinExistence type="predicted"/>
<feature type="region of interest" description="Disordered" evidence="1">
    <location>
        <begin position="1"/>
        <end position="52"/>
    </location>
</feature>
<sequence length="107" mass="11740">MHAPTHTLTHATLAPYHRSTLHFGSSHSTEEGKRWHSLGWRREGVQRGNETTSISKGIMLRAGEGRGGKGQDWAGLRLIYAGGYAMPDQVRPILPTGTHQGQTQQQG</sequence>
<comment type="caution">
    <text evidence="2">The sequence shown here is derived from an EMBL/GenBank/DDBJ whole genome shotgun (WGS) entry which is preliminary data.</text>
</comment>
<evidence type="ECO:0000313" key="2">
    <source>
        <dbReference type="EMBL" id="MPC26458.1"/>
    </source>
</evidence>
<dbReference type="AlphaFoldDB" id="A0A5B7DYC9"/>
<dbReference type="Proteomes" id="UP000324222">
    <property type="component" value="Unassembled WGS sequence"/>
</dbReference>